<accession>A0A0A1V8G8</accession>
<sequence length="527" mass="59037">MKYHWLLPLVWLCISSAMPVYSKSKWLTDASSKYVVNGTAIPDIDFDIGESYAGLLPVTTERDETDQLYFWFFPTSTREFGKKKEIVIWLGGGPGCSSLFGLSRENGPFLWKPGMKKPLKNPWAFNTLTNVVWVDQPVTTGFARGKATAKNDDEVAKQFLGFWQNFVNVFADIRRYDIYIATESYGGMYGPHIAKHFIKNPFYIFKGLLIYDGIMFDRHIQTNVVVNSFTDMNRDNLPVDEETRQQWHNTAHDCNFTSYEKKYLQYPPHGPQPTQLPGYEEGAEGFVFPRQACVNFFTTVFDKITEVNPCASMYNIMSKCPPQFDPIKGSDAPWFDRQDVKAAINAPMDVEWVPCRDKVFANARDESPPSSRDVLPFVIDATQNVIIAHGAMDFYLPMNGVLLGIQGMTWGYEMGFQKAPEEPFIVPRYNDGPASSSYAHDLPSGTGVIGTTHHERGLTFVATKLAGHEGSGDSPAGALRHLEKLTGWVNALSSHAPFTLPEIRIVPQPPGEVSKGIVPIPCFSSSC</sequence>
<dbReference type="SUPFAM" id="SSF53474">
    <property type="entry name" value="alpha/beta-Hydrolases"/>
    <property type="match status" value="1"/>
</dbReference>
<protein>
    <recommendedName>
        <fullName evidence="6">Carboxypeptidase</fullName>
        <ecNumber evidence="6">3.4.16.-</ecNumber>
    </recommendedName>
</protein>
<dbReference type="AlphaFoldDB" id="A0A0A1V8G8"/>
<keyword evidence="5" id="KW-0325">Glycoprotein</keyword>
<dbReference type="eggNOG" id="KOG1282">
    <property type="taxonomic scope" value="Eukaryota"/>
</dbReference>
<evidence type="ECO:0000313" key="8">
    <source>
        <dbReference type="Proteomes" id="UP000030151"/>
    </source>
</evidence>
<evidence type="ECO:0000256" key="5">
    <source>
        <dbReference type="ARBA" id="ARBA00023180"/>
    </source>
</evidence>
<evidence type="ECO:0000256" key="3">
    <source>
        <dbReference type="ARBA" id="ARBA00022670"/>
    </source>
</evidence>
<dbReference type="PANTHER" id="PTHR11802:SF479">
    <property type="entry name" value="CARBOXYPEPTIDASE"/>
    <property type="match status" value="1"/>
</dbReference>
<evidence type="ECO:0000313" key="7">
    <source>
        <dbReference type="EMBL" id="EXV05873.1"/>
    </source>
</evidence>
<keyword evidence="3 6" id="KW-0645">Protease</keyword>
<dbReference type="Gene3D" id="3.40.50.1820">
    <property type="entry name" value="alpha/beta hydrolase"/>
    <property type="match status" value="1"/>
</dbReference>
<evidence type="ECO:0000256" key="1">
    <source>
        <dbReference type="ARBA" id="ARBA00009431"/>
    </source>
</evidence>
<dbReference type="PANTHER" id="PTHR11802">
    <property type="entry name" value="SERINE PROTEASE FAMILY S10 SERINE CARBOXYPEPTIDASE"/>
    <property type="match status" value="1"/>
</dbReference>
<keyword evidence="6" id="KW-0732">Signal</keyword>
<evidence type="ECO:0000256" key="6">
    <source>
        <dbReference type="RuleBase" id="RU361156"/>
    </source>
</evidence>
<proteinExistence type="inferred from homology"/>
<dbReference type="GO" id="GO:0004185">
    <property type="term" value="F:serine-type carboxypeptidase activity"/>
    <property type="evidence" value="ECO:0007669"/>
    <property type="project" value="UniProtKB-UniRule"/>
</dbReference>
<keyword evidence="2 6" id="KW-0121">Carboxypeptidase</keyword>
<dbReference type="Pfam" id="PF00450">
    <property type="entry name" value="Peptidase_S10"/>
    <property type="match status" value="1"/>
</dbReference>
<dbReference type="EC" id="3.4.16.-" evidence="6"/>
<reference evidence="7 8" key="1">
    <citation type="submission" date="2014-02" db="EMBL/GenBank/DDBJ databases">
        <title>The genome sequence of the entomopathogenic fungus Metarhizium robertsii ARSEF 2575.</title>
        <authorList>
            <person name="Giuliano Garisto Donzelli B."/>
            <person name="Roe B.A."/>
            <person name="Macmil S.L."/>
            <person name="Krasnoff S.B."/>
            <person name="Gibson D.M."/>
        </authorList>
    </citation>
    <scope>NUCLEOTIDE SEQUENCE [LARGE SCALE GENOMIC DNA]</scope>
    <source>
        <strain evidence="7 8">ARSEF 2575</strain>
    </source>
</reference>
<keyword evidence="4 6" id="KW-0378">Hydrolase</keyword>
<dbReference type="OrthoDB" id="443318at2759"/>
<evidence type="ECO:0000256" key="2">
    <source>
        <dbReference type="ARBA" id="ARBA00022645"/>
    </source>
</evidence>
<feature type="signal peptide" evidence="6">
    <location>
        <begin position="1"/>
        <end position="22"/>
    </location>
</feature>
<name>A0A0A1V8G8_9HYPO</name>
<comment type="caution">
    <text evidence="7">The sequence shown here is derived from an EMBL/GenBank/DDBJ whole genome shotgun (WGS) entry which is preliminary data.</text>
</comment>
<dbReference type="PROSITE" id="PS00131">
    <property type="entry name" value="CARBOXYPEPT_SER_SER"/>
    <property type="match status" value="1"/>
</dbReference>
<dbReference type="InterPro" id="IPR029058">
    <property type="entry name" value="AB_hydrolase_fold"/>
</dbReference>
<evidence type="ECO:0000256" key="4">
    <source>
        <dbReference type="ARBA" id="ARBA00022801"/>
    </source>
</evidence>
<dbReference type="Proteomes" id="UP000030151">
    <property type="component" value="Unassembled WGS sequence"/>
</dbReference>
<dbReference type="PRINTS" id="PR00724">
    <property type="entry name" value="CRBOXYPTASEC"/>
</dbReference>
<comment type="similarity">
    <text evidence="1 6">Belongs to the peptidase S10 family.</text>
</comment>
<dbReference type="EMBL" id="JELW01000001">
    <property type="protein sequence ID" value="EXV05873.1"/>
    <property type="molecule type" value="Genomic_DNA"/>
</dbReference>
<dbReference type="GO" id="GO:0006508">
    <property type="term" value="P:proteolysis"/>
    <property type="evidence" value="ECO:0007669"/>
    <property type="project" value="UniProtKB-KW"/>
</dbReference>
<gene>
    <name evidence="7" type="ORF">X797_000590</name>
</gene>
<organism evidence="7 8">
    <name type="scientific">Metarhizium robertsii</name>
    <dbReference type="NCBI Taxonomy" id="568076"/>
    <lineage>
        <taxon>Eukaryota</taxon>
        <taxon>Fungi</taxon>
        <taxon>Dikarya</taxon>
        <taxon>Ascomycota</taxon>
        <taxon>Pezizomycotina</taxon>
        <taxon>Sordariomycetes</taxon>
        <taxon>Hypocreomycetidae</taxon>
        <taxon>Hypocreales</taxon>
        <taxon>Clavicipitaceae</taxon>
        <taxon>Metarhizium</taxon>
    </lineage>
</organism>
<feature type="chain" id="PRO_5006513613" description="Carboxypeptidase" evidence="6">
    <location>
        <begin position="23"/>
        <end position="527"/>
    </location>
</feature>
<dbReference type="InterPro" id="IPR018202">
    <property type="entry name" value="Ser_caboxypep_ser_AS"/>
</dbReference>
<dbReference type="HOGENOM" id="CLU_008523_12_3_1"/>
<dbReference type="InterPro" id="IPR001563">
    <property type="entry name" value="Peptidase_S10"/>
</dbReference>